<evidence type="ECO:0008006" key="3">
    <source>
        <dbReference type="Google" id="ProtNLM"/>
    </source>
</evidence>
<dbReference type="RefSeq" id="WP_371568497.1">
    <property type="nucleotide sequence ID" value="NZ_JASMRN010000003.1"/>
</dbReference>
<accession>A0ABV4KD09</accession>
<comment type="caution">
    <text evidence="1">The sequence shown here is derived from an EMBL/GenBank/DDBJ whole genome shotgun (WGS) entry which is preliminary data.</text>
</comment>
<proteinExistence type="predicted"/>
<evidence type="ECO:0000313" key="1">
    <source>
        <dbReference type="EMBL" id="MEZ7514580.1"/>
    </source>
</evidence>
<keyword evidence="2" id="KW-1185">Reference proteome</keyword>
<evidence type="ECO:0000313" key="2">
    <source>
        <dbReference type="Proteomes" id="UP001568894"/>
    </source>
</evidence>
<sequence length="298" mass="33576">MKLLLFKSGLAASLATYYKPSSKFFFKIIATGLLLSQGAIHAQDSSKSEVKNSSTMEDEYKPFNIHMHLKNMHTWHGFVVTPSPMVATSLEYNSKNKKFVFGLWGGAGFSGDPITTNGGDRVNANYKELSIYTSYHITDKFFIEAVSHNNYTGVEERGDVLHYWSYKKTQGYNFVDLNFGYQVTNKTSLYLATILAGRSGDYEVQNDGSLKDSYTHYLEVKHKVWEKDNNSLTLFTGGAFSFLTDKTFYTDQKANIINVGAVYARTVKAGGFSFPIEMTAMWNPEKQKTVLQVDIALF</sequence>
<gene>
    <name evidence="1" type="ORF">QO192_04700</name>
</gene>
<dbReference type="EMBL" id="JASMRN010000003">
    <property type="protein sequence ID" value="MEZ7514580.1"/>
    <property type="molecule type" value="Genomic_DNA"/>
</dbReference>
<reference evidence="1 2" key="1">
    <citation type="submission" date="2023-05" db="EMBL/GenBank/DDBJ databases">
        <title>Adaptations of aquatic viruses from atmosphere-close ecosystems of the Central Arctic Ocean.</title>
        <authorList>
            <person name="Rahlff J."/>
            <person name="Holmfeldt K."/>
        </authorList>
    </citation>
    <scope>NUCLEOTIDE SEQUENCE [LARGE SCALE GENOMIC DNA]</scope>
    <source>
        <strain evidence="1 2">Arc14</strain>
    </source>
</reference>
<dbReference type="Proteomes" id="UP001568894">
    <property type="component" value="Unassembled WGS sequence"/>
</dbReference>
<protein>
    <recommendedName>
        <fullName evidence="3">MetA-pathway of phenol degradation</fullName>
    </recommendedName>
</protein>
<organism evidence="1 2">
    <name type="scientific">Flavobacterium frigidarium</name>
    <dbReference type="NCBI Taxonomy" id="99286"/>
    <lineage>
        <taxon>Bacteria</taxon>
        <taxon>Pseudomonadati</taxon>
        <taxon>Bacteroidota</taxon>
        <taxon>Flavobacteriia</taxon>
        <taxon>Flavobacteriales</taxon>
        <taxon>Flavobacteriaceae</taxon>
        <taxon>Flavobacterium</taxon>
    </lineage>
</organism>
<name>A0ABV4KD09_9FLAO</name>